<accession>A0A382I351</accession>
<evidence type="ECO:0008006" key="2">
    <source>
        <dbReference type="Google" id="ProtNLM"/>
    </source>
</evidence>
<dbReference type="AlphaFoldDB" id="A0A382I351"/>
<dbReference type="InterPro" id="IPR050072">
    <property type="entry name" value="Peptidase_M20A"/>
</dbReference>
<dbReference type="Pfam" id="PF01546">
    <property type="entry name" value="Peptidase_M20"/>
    <property type="match status" value="1"/>
</dbReference>
<dbReference type="PANTHER" id="PTHR43808:SF31">
    <property type="entry name" value="N-ACETYL-L-CITRULLINE DEACETYLASE"/>
    <property type="match status" value="1"/>
</dbReference>
<dbReference type="EMBL" id="UINC01064765">
    <property type="protein sequence ID" value="SVB93742.1"/>
    <property type="molecule type" value="Genomic_DNA"/>
</dbReference>
<dbReference type="GO" id="GO:0006526">
    <property type="term" value="P:L-arginine biosynthetic process"/>
    <property type="evidence" value="ECO:0007669"/>
    <property type="project" value="TreeGrafter"/>
</dbReference>
<proteinExistence type="predicted"/>
<gene>
    <name evidence="1" type="ORF">METZ01_LOCUS246596</name>
</gene>
<dbReference type="SUPFAM" id="SSF53187">
    <property type="entry name" value="Zn-dependent exopeptidases"/>
    <property type="match status" value="1"/>
</dbReference>
<sequence>MATQKDIIDQAFPETLKILSDLINFQTVSGTSNLKLIEYCEKRLDKLGAISFKTFHDSKQQANLFSTINGKENLNGGGIILSGHTDVVPASPKEWSSNPYVAKEKDSKIYGRGSCD</sequence>
<dbReference type="Gene3D" id="3.40.630.10">
    <property type="entry name" value="Zn peptidases"/>
    <property type="match status" value="1"/>
</dbReference>
<name>A0A382I351_9ZZZZ</name>
<dbReference type="PANTHER" id="PTHR43808">
    <property type="entry name" value="ACETYLORNITHINE DEACETYLASE"/>
    <property type="match status" value="1"/>
</dbReference>
<dbReference type="GO" id="GO:0008777">
    <property type="term" value="F:acetylornithine deacetylase activity"/>
    <property type="evidence" value="ECO:0007669"/>
    <property type="project" value="TreeGrafter"/>
</dbReference>
<dbReference type="InterPro" id="IPR002933">
    <property type="entry name" value="Peptidase_M20"/>
</dbReference>
<evidence type="ECO:0000313" key="1">
    <source>
        <dbReference type="EMBL" id="SVB93742.1"/>
    </source>
</evidence>
<organism evidence="1">
    <name type="scientific">marine metagenome</name>
    <dbReference type="NCBI Taxonomy" id="408172"/>
    <lineage>
        <taxon>unclassified sequences</taxon>
        <taxon>metagenomes</taxon>
        <taxon>ecological metagenomes</taxon>
    </lineage>
</organism>
<feature type="non-terminal residue" evidence="1">
    <location>
        <position position="116"/>
    </location>
</feature>
<protein>
    <recommendedName>
        <fullName evidence="2">Peptidase M20 dimerisation domain-containing protein</fullName>
    </recommendedName>
</protein>
<reference evidence="1" key="1">
    <citation type="submission" date="2018-05" db="EMBL/GenBank/DDBJ databases">
        <authorList>
            <person name="Lanie J.A."/>
            <person name="Ng W.-L."/>
            <person name="Kazmierczak K.M."/>
            <person name="Andrzejewski T.M."/>
            <person name="Davidsen T.M."/>
            <person name="Wayne K.J."/>
            <person name="Tettelin H."/>
            <person name="Glass J.I."/>
            <person name="Rusch D."/>
            <person name="Podicherti R."/>
            <person name="Tsui H.-C.T."/>
            <person name="Winkler M.E."/>
        </authorList>
    </citation>
    <scope>NUCLEOTIDE SEQUENCE</scope>
</reference>